<gene>
    <name evidence="1" type="ORF">ISN44_As02g008900</name>
</gene>
<reference evidence="1 2" key="1">
    <citation type="submission" date="2020-12" db="EMBL/GenBank/DDBJ databases">
        <title>Concerted genomic and epigenomic changes stabilize Arabidopsis allopolyploids.</title>
        <authorList>
            <person name="Chen Z."/>
        </authorList>
    </citation>
    <scope>NUCLEOTIDE SEQUENCE [LARGE SCALE GENOMIC DNA]</scope>
    <source>
        <strain evidence="1">As9502</strain>
        <tissue evidence="1">Leaf</tissue>
    </source>
</reference>
<name>A0A8T2G035_ARASU</name>
<organism evidence="1 2">
    <name type="scientific">Arabidopsis suecica</name>
    <name type="common">Swedish thale-cress</name>
    <name type="synonym">Cardaminopsis suecica</name>
    <dbReference type="NCBI Taxonomy" id="45249"/>
    <lineage>
        <taxon>Eukaryota</taxon>
        <taxon>Viridiplantae</taxon>
        <taxon>Streptophyta</taxon>
        <taxon>Embryophyta</taxon>
        <taxon>Tracheophyta</taxon>
        <taxon>Spermatophyta</taxon>
        <taxon>Magnoliopsida</taxon>
        <taxon>eudicotyledons</taxon>
        <taxon>Gunneridae</taxon>
        <taxon>Pentapetalae</taxon>
        <taxon>rosids</taxon>
        <taxon>malvids</taxon>
        <taxon>Brassicales</taxon>
        <taxon>Brassicaceae</taxon>
        <taxon>Camelineae</taxon>
        <taxon>Arabidopsis</taxon>
    </lineage>
</organism>
<dbReference type="AlphaFoldDB" id="A0A8T2G035"/>
<dbReference type="EMBL" id="JAEFBJ010000002">
    <property type="protein sequence ID" value="KAG7640856.1"/>
    <property type="molecule type" value="Genomic_DNA"/>
</dbReference>
<evidence type="ECO:0000313" key="2">
    <source>
        <dbReference type="Proteomes" id="UP000694251"/>
    </source>
</evidence>
<protein>
    <submittedName>
        <fullName evidence="1">Uncharacterized protein</fullName>
    </submittedName>
</protein>
<comment type="caution">
    <text evidence="1">The sequence shown here is derived from an EMBL/GenBank/DDBJ whole genome shotgun (WGS) entry which is preliminary data.</text>
</comment>
<evidence type="ECO:0000313" key="1">
    <source>
        <dbReference type="EMBL" id="KAG7640856.1"/>
    </source>
</evidence>
<proteinExistence type="predicted"/>
<dbReference type="Proteomes" id="UP000694251">
    <property type="component" value="Chromosome 2"/>
</dbReference>
<accession>A0A8T2G035</accession>
<sequence length="66" mass="7413">MCLRLTTCPGLSHRCQTLRTSPDIAGHRRTSPKLRLAAANESWSDVYPPALCRPRIQPKRTSNLPD</sequence>
<keyword evidence="2" id="KW-1185">Reference proteome</keyword>